<accession>A0A1M5ZT55</accession>
<dbReference type="Gene3D" id="2.40.30.170">
    <property type="match status" value="1"/>
</dbReference>
<dbReference type="EMBL" id="FQXZ01000036">
    <property type="protein sequence ID" value="SHI27401.1"/>
    <property type="molecule type" value="Genomic_DNA"/>
</dbReference>
<proteinExistence type="inferred from homology"/>
<dbReference type="Proteomes" id="UP000184608">
    <property type="component" value="Unassembled WGS sequence"/>
</dbReference>
<feature type="domain" description="CusB-like beta-barrel" evidence="10">
    <location>
        <begin position="243"/>
        <end position="285"/>
    </location>
</feature>
<dbReference type="AlphaFoldDB" id="A0A1M5ZT55"/>
<sequence length="334" mass="36645">MKLFVKVIILFVIVTLAGLGYWLAYGHYFQSTDNAYTHTDIISVSARMNGQIVQSLVQDNQRVHQGDVLARLDDRAYRINVQQAQATLAQRKAELANARATLAMQKSTILEHRNDVASAKARYDNAEHELKRTGQLSKQKYVSGGDMDHATLSYKVTHSEYKQAKASLKTQEDKLVLLTSEIASAEAGVKQAEAALSHAQLMLSYTQITAPADGVVSNRHIQVGMMIQAGQSVLSLVSEHPPWIEANFKETQITHMHKGQPVEVAVDAYPEKTFKATVDSIAPATGATFALLPPDNTTGNFTKVVQRVPVKIVFNDPVHLDSGLSVVVSVDTRP</sequence>
<reference evidence="11 12" key="1">
    <citation type="submission" date="2016-11" db="EMBL/GenBank/DDBJ databases">
        <authorList>
            <person name="Jaros S."/>
            <person name="Januszkiewicz K."/>
            <person name="Wedrychowicz H."/>
        </authorList>
    </citation>
    <scope>NUCLEOTIDE SEQUENCE [LARGE SCALE GENOMIC DNA]</scope>
    <source>
        <strain evidence="11 12">CECT 7868</strain>
    </source>
</reference>
<feature type="domain" description="Multidrug resistance protein MdtA-like barrel-sandwich hybrid" evidence="9">
    <location>
        <begin position="41"/>
        <end position="234"/>
    </location>
</feature>
<dbReference type="RefSeq" id="WP_073604808.1">
    <property type="nucleotide sequence ID" value="NZ_FQXZ01000036.1"/>
</dbReference>
<evidence type="ECO:0000256" key="2">
    <source>
        <dbReference type="ARBA" id="ARBA00009477"/>
    </source>
</evidence>
<keyword evidence="12" id="KW-1185">Reference proteome</keyword>
<evidence type="ECO:0000256" key="4">
    <source>
        <dbReference type="ARBA" id="ARBA00022989"/>
    </source>
</evidence>
<evidence type="ECO:0000313" key="11">
    <source>
        <dbReference type="EMBL" id="SHI27401.1"/>
    </source>
</evidence>
<dbReference type="GO" id="GO:0055085">
    <property type="term" value="P:transmembrane transport"/>
    <property type="evidence" value="ECO:0007669"/>
    <property type="project" value="InterPro"/>
</dbReference>
<keyword evidence="4 7" id="KW-1133">Transmembrane helix</keyword>
<feature type="transmembrane region" description="Helical" evidence="7">
    <location>
        <begin position="7"/>
        <end position="25"/>
    </location>
</feature>
<dbReference type="PANTHER" id="PTHR30386:SF26">
    <property type="entry name" value="TRANSPORT PROTEIN COMB"/>
    <property type="match status" value="1"/>
</dbReference>
<dbReference type="InterPro" id="IPR058792">
    <property type="entry name" value="Beta-barrel_RND_2"/>
</dbReference>
<dbReference type="InterPro" id="IPR050739">
    <property type="entry name" value="MFP"/>
</dbReference>
<dbReference type="Pfam" id="PF25954">
    <property type="entry name" value="Beta-barrel_RND_2"/>
    <property type="match status" value="1"/>
</dbReference>
<evidence type="ECO:0000256" key="7">
    <source>
        <dbReference type="SAM" id="Phobius"/>
    </source>
</evidence>
<dbReference type="InterPro" id="IPR058624">
    <property type="entry name" value="MdtA-like_HH"/>
</dbReference>
<dbReference type="Pfam" id="PF25876">
    <property type="entry name" value="HH_MFP_RND"/>
    <property type="match status" value="1"/>
</dbReference>
<keyword evidence="6" id="KW-0175">Coiled coil</keyword>
<feature type="coiled-coil region" evidence="6">
    <location>
        <begin position="161"/>
        <end position="195"/>
    </location>
</feature>
<comment type="subcellular location">
    <subcellularLocation>
        <location evidence="1">Membrane</location>
        <topology evidence="1">Single-pass membrane protein</topology>
    </subcellularLocation>
</comment>
<keyword evidence="3 7" id="KW-0812">Transmembrane</keyword>
<name>A0A1M5ZT55_9VIBR</name>
<evidence type="ECO:0000313" key="12">
    <source>
        <dbReference type="Proteomes" id="UP000184608"/>
    </source>
</evidence>
<gene>
    <name evidence="11" type="primary">emrK_2</name>
    <name evidence="11" type="ORF">VA7868_03186</name>
</gene>
<protein>
    <submittedName>
        <fullName evidence="11">Putative multidrug resistance protein EmrK</fullName>
    </submittedName>
</protein>
<dbReference type="OrthoDB" id="9811754at2"/>
<comment type="similarity">
    <text evidence="2">Belongs to the membrane fusion protein (MFP) (TC 8.A.1) family.</text>
</comment>
<dbReference type="STRING" id="1216006.VA7868_03186"/>
<evidence type="ECO:0000259" key="9">
    <source>
        <dbReference type="Pfam" id="PF25917"/>
    </source>
</evidence>
<dbReference type="SUPFAM" id="SSF111369">
    <property type="entry name" value="HlyD-like secretion proteins"/>
    <property type="match status" value="2"/>
</dbReference>
<evidence type="ECO:0000259" key="10">
    <source>
        <dbReference type="Pfam" id="PF25954"/>
    </source>
</evidence>
<organism evidence="11 12">
    <name type="scientific">Vibrio aerogenes CECT 7868</name>
    <dbReference type="NCBI Taxonomy" id="1216006"/>
    <lineage>
        <taxon>Bacteria</taxon>
        <taxon>Pseudomonadati</taxon>
        <taxon>Pseudomonadota</taxon>
        <taxon>Gammaproteobacteria</taxon>
        <taxon>Vibrionales</taxon>
        <taxon>Vibrionaceae</taxon>
        <taxon>Vibrio</taxon>
    </lineage>
</organism>
<dbReference type="Pfam" id="PF25917">
    <property type="entry name" value="BSH_RND"/>
    <property type="match status" value="1"/>
</dbReference>
<dbReference type="Gene3D" id="2.40.50.100">
    <property type="match status" value="1"/>
</dbReference>
<dbReference type="Gene3D" id="1.10.287.470">
    <property type="entry name" value="Helix hairpin bin"/>
    <property type="match status" value="1"/>
</dbReference>
<dbReference type="GO" id="GO:0016020">
    <property type="term" value="C:membrane"/>
    <property type="evidence" value="ECO:0007669"/>
    <property type="project" value="UniProtKB-SubCell"/>
</dbReference>
<dbReference type="PANTHER" id="PTHR30386">
    <property type="entry name" value="MEMBRANE FUSION SUBUNIT OF EMRAB-TOLC MULTIDRUG EFFLUX PUMP"/>
    <property type="match status" value="1"/>
</dbReference>
<feature type="domain" description="Multidrug resistance protein MdtA-like alpha-helical hairpin" evidence="8">
    <location>
        <begin position="113"/>
        <end position="170"/>
    </location>
</feature>
<evidence type="ECO:0000256" key="5">
    <source>
        <dbReference type="ARBA" id="ARBA00023136"/>
    </source>
</evidence>
<evidence type="ECO:0000256" key="1">
    <source>
        <dbReference type="ARBA" id="ARBA00004167"/>
    </source>
</evidence>
<evidence type="ECO:0000259" key="8">
    <source>
        <dbReference type="Pfam" id="PF25876"/>
    </source>
</evidence>
<feature type="coiled-coil region" evidence="6">
    <location>
        <begin position="81"/>
        <end position="136"/>
    </location>
</feature>
<evidence type="ECO:0000256" key="6">
    <source>
        <dbReference type="SAM" id="Coils"/>
    </source>
</evidence>
<evidence type="ECO:0000256" key="3">
    <source>
        <dbReference type="ARBA" id="ARBA00022692"/>
    </source>
</evidence>
<dbReference type="InterPro" id="IPR058625">
    <property type="entry name" value="MdtA-like_BSH"/>
</dbReference>
<keyword evidence="5 7" id="KW-0472">Membrane</keyword>